<keyword evidence="2" id="KW-1185">Reference proteome</keyword>
<comment type="caution">
    <text evidence="1">The sequence shown here is derived from an EMBL/GenBank/DDBJ whole genome shotgun (WGS) entry which is preliminary data.</text>
</comment>
<dbReference type="Proteomes" id="UP000233606">
    <property type="component" value="Unassembled WGS sequence"/>
</dbReference>
<protein>
    <submittedName>
        <fullName evidence="1">Uncharacterized protein</fullName>
    </submittedName>
</protein>
<reference evidence="1" key="1">
    <citation type="submission" date="2017-12" db="EMBL/GenBank/DDBJ databases">
        <title>Genomics of Macrococcus caseolyticus.</title>
        <authorList>
            <person name="MacFadyen A.C."/>
            <person name="Paterson G.K."/>
        </authorList>
    </citation>
    <scope>NUCLEOTIDE SEQUENCE</scope>
    <source>
        <strain evidence="1">5459_5_49</strain>
    </source>
</reference>
<proteinExistence type="predicted"/>
<accession>A0ACC9MPM0</accession>
<name>A0ACC9MPM0_9STAP</name>
<gene>
    <name evidence="1" type="ORF">CW682_12295</name>
</gene>
<sequence length="71" mass="8450">MEVYIVEQVYEGYEAVFSTLDKAIDFTKDVNHLDYGEYRIFKEYIDKPKTIPILMAYVKYGVVELEKENDE</sequence>
<dbReference type="EMBL" id="PIWU01000034">
    <property type="protein sequence ID" value="PKE55317.1"/>
    <property type="molecule type" value="Genomic_DNA"/>
</dbReference>
<evidence type="ECO:0000313" key="2">
    <source>
        <dbReference type="Proteomes" id="UP000233606"/>
    </source>
</evidence>
<organism evidence="1 2">
    <name type="scientific">Macrococcoides caseolyticum</name>
    <dbReference type="NCBI Taxonomy" id="69966"/>
    <lineage>
        <taxon>Bacteria</taxon>
        <taxon>Bacillati</taxon>
        <taxon>Bacillota</taxon>
        <taxon>Bacilli</taxon>
        <taxon>Bacillales</taxon>
        <taxon>Staphylococcaceae</taxon>
        <taxon>Macrococcoides</taxon>
    </lineage>
</organism>
<evidence type="ECO:0000313" key="1">
    <source>
        <dbReference type="EMBL" id="PKE55317.1"/>
    </source>
</evidence>